<dbReference type="AlphaFoldDB" id="A0AA36NE99"/>
<comment type="caution">
    <text evidence="1">The sequence shown here is derived from an EMBL/GenBank/DDBJ whole genome shotgun (WGS) entry which is preliminary data.</text>
</comment>
<accession>A0AA36NE99</accession>
<dbReference type="Proteomes" id="UP001178507">
    <property type="component" value="Unassembled WGS sequence"/>
</dbReference>
<organism evidence="1 2">
    <name type="scientific">Effrenium voratum</name>
    <dbReference type="NCBI Taxonomy" id="2562239"/>
    <lineage>
        <taxon>Eukaryota</taxon>
        <taxon>Sar</taxon>
        <taxon>Alveolata</taxon>
        <taxon>Dinophyceae</taxon>
        <taxon>Suessiales</taxon>
        <taxon>Symbiodiniaceae</taxon>
        <taxon>Effrenium</taxon>
    </lineage>
</organism>
<dbReference type="EMBL" id="CAUJNA010003361">
    <property type="protein sequence ID" value="CAJ1400146.1"/>
    <property type="molecule type" value="Genomic_DNA"/>
</dbReference>
<gene>
    <name evidence="1" type="ORF">EVOR1521_LOCUS23558</name>
</gene>
<keyword evidence="2" id="KW-1185">Reference proteome</keyword>
<reference evidence="1" key="1">
    <citation type="submission" date="2023-08" db="EMBL/GenBank/DDBJ databases">
        <authorList>
            <person name="Chen Y."/>
            <person name="Shah S."/>
            <person name="Dougan E. K."/>
            <person name="Thang M."/>
            <person name="Chan C."/>
        </authorList>
    </citation>
    <scope>NUCLEOTIDE SEQUENCE</scope>
</reference>
<evidence type="ECO:0000313" key="2">
    <source>
        <dbReference type="Proteomes" id="UP001178507"/>
    </source>
</evidence>
<protein>
    <submittedName>
        <fullName evidence="1">Uncharacterized protein</fullName>
    </submittedName>
</protein>
<proteinExistence type="predicted"/>
<sequence length="146" mass="16548">MEPVFRKFELEKVKLDKLLEALHEKAAVAENHAKLLKEAFHKVQVAHEEGNCQRATAAAEANFEDLPMCKHDLDQASEDMSVHFQHAQPSCKRGAVSLEALRELSTPWPLLLARPELAWSIKAFERRSKTPALESSIREEISFSKC</sequence>
<name>A0AA36NE99_9DINO</name>
<evidence type="ECO:0000313" key="1">
    <source>
        <dbReference type="EMBL" id="CAJ1400146.1"/>
    </source>
</evidence>